<name>A9NVH4_PICSI</name>
<dbReference type="EMBL" id="EF085328">
    <property type="protein sequence ID" value="ABK24635.1"/>
    <property type="molecule type" value="mRNA"/>
</dbReference>
<accession>A9NVH4</accession>
<sequence length="68" mass="7891">MGRQCRTCLGYDSFALGDPSGTRSINVRNVSRKDSYGISCCYSFTSWLFWPSRRVRNARHRWTGCVYT</sequence>
<proteinExistence type="evidence at transcript level"/>
<evidence type="ECO:0000313" key="1">
    <source>
        <dbReference type="EMBL" id="ABK24635.1"/>
    </source>
</evidence>
<reference evidence="1" key="1">
    <citation type="journal article" date="2008" name="BMC Genomics">
        <title>A conifer genomics resource of 200,000 spruce (Picea spp.) ESTs and 6,464 high-quality, sequence-finished full-length cDNAs for Sitka spruce (Picea sitchensis).</title>
        <authorList>
            <person name="Ralph S.G."/>
            <person name="Chun H.J."/>
            <person name="Kolosova N."/>
            <person name="Cooper D."/>
            <person name="Oddy C."/>
            <person name="Ritland C.E."/>
            <person name="Kirkpatrick R."/>
            <person name="Moore R."/>
            <person name="Barber S."/>
            <person name="Holt R.A."/>
            <person name="Jones S.J."/>
            <person name="Marra M.A."/>
            <person name="Douglas C.J."/>
            <person name="Ritland K."/>
            <person name="Bohlmann J."/>
        </authorList>
    </citation>
    <scope>NUCLEOTIDE SEQUENCE</scope>
    <source>
        <tissue evidence="1">Green portion of the leader tissue</tissue>
    </source>
</reference>
<protein>
    <submittedName>
        <fullName evidence="1">Uncharacterized protein</fullName>
    </submittedName>
</protein>
<dbReference type="AlphaFoldDB" id="A9NVH4"/>
<organism evidence="1">
    <name type="scientific">Picea sitchensis</name>
    <name type="common">Sitka spruce</name>
    <name type="synonym">Pinus sitchensis</name>
    <dbReference type="NCBI Taxonomy" id="3332"/>
    <lineage>
        <taxon>Eukaryota</taxon>
        <taxon>Viridiplantae</taxon>
        <taxon>Streptophyta</taxon>
        <taxon>Embryophyta</taxon>
        <taxon>Tracheophyta</taxon>
        <taxon>Spermatophyta</taxon>
        <taxon>Pinopsida</taxon>
        <taxon>Pinidae</taxon>
        <taxon>Conifers I</taxon>
        <taxon>Pinales</taxon>
        <taxon>Pinaceae</taxon>
        <taxon>Picea</taxon>
    </lineage>
</organism>